<dbReference type="SUPFAM" id="SSF52833">
    <property type="entry name" value="Thioredoxin-like"/>
    <property type="match status" value="1"/>
</dbReference>
<sequence length="202" mass="23550">MSYKVYYFNFRGLAEPIRFMLKYNGTEFEDVRIERENWPEWKDKMPMKQMPVLEIDGKKYFQSVSICRYLATKFGLSGKDADENLEIDSVVDTFVDMRLKVTQAFMLPEDQKEAAMKKVLEETIPLYLSKLNSLAEENDGYLACKRLTWADIYVTSLSALINFIGKGQDLFATYPALKKVIDTVESIENIKKWIAERPVTEY</sequence>
<dbReference type="GO" id="GO:0004602">
    <property type="term" value="F:glutathione peroxidase activity"/>
    <property type="evidence" value="ECO:0007669"/>
    <property type="project" value="UniProtKB-ARBA"/>
</dbReference>
<dbReference type="InterPro" id="IPR004046">
    <property type="entry name" value="GST_C"/>
</dbReference>
<gene>
    <name evidence="8" type="ORF">CHIRRI_LOCUS14854</name>
</gene>
<dbReference type="CDD" id="cd03192">
    <property type="entry name" value="GST_C_Sigma_like"/>
    <property type="match status" value="1"/>
</dbReference>
<keyword evidence="9" id="KW-1185">Reference proteome</keyword>
<dbReference type="FunFam" id="3.40.30.10:FF:000035">
    <property type="entry name" value="hematopoietic prostaglandin D synthase"/>
    <property type="match status" value="1"/>
</dbReference>
<evidence type="ECO:0000256" key="2">
    <source>
        <dbReference type="ARBA" id="ARBA00012452"/>
    </source>
</evidence>
<dbReference type="OrthoDB" id="414243at2759"/>
<dbReference type="SFLD" id="SFLDS00019">
    <property type="entry name" value="Glutathione_Transferase_(cytos"/>
    <property type="match status" value="1"/>
</dbReference>
<organism evidence="8 9">
    <name type="scientific">Chironomus riparius</name>
    <dbReference type="NCBI Taxonomy" id="315576"/>
    <lineage>
        <taxon>Eukaryota</taxon>
        <taxon>Metazoa</taxon>
        <taxon>Ecdysozoa</taxon>
        <taxon>Arthropoda</taxon>
        <taxon>Hexapoda</taxon>
        <taxon>Insecta</taxon>
        <taxon>Pterygota</taxon>
        <taxon>Neoptera</taxon>
        <taxon>Endopterygota</taxon>
        <taxon>Diptera</taxon>
        <taxon>Nematocera</taxon>
        <taxon>Chironomoidea</taxon>
        <taxon>Chironomidae</taxon>
        <taxon>Chironominae</taxon>
        <taxon>Chironomus</taxon>
    </lineage>
</organism>
<dbReference type="InterPro" id="IPR004045">
    <property type="entry name" value="Glutathione_S-Trfase_N"/>
</dbReference>
<evidence type="ECO:0000256" key="3">
    <source>
        <dbReference type="ARBA" id="ARBA00022679"/>
    </source>
</evidence>
<evidence type="ECO:0000313" key="9">
    <source>
        <dbReference type="Proteomes" id="UP001153620"/>
    </source>
</evidence>
<comment type="catalytic activity">
    <reaction evidence="5">
        <text>RX + glutathione = an S-substituted glutathione + a halide anion + H(+)</text>
        <dbReference type="Rhea" id="RHEA:16437"/>
        <dbReference type="ChEBI" id="CHEBI:15378"/>
        <dbReference type="ChEBI" id="CHEBI:16042"/>
        <dbReference type="ChEBI" id="CHEBI:17792"/>
        <dbReference type="ChEBI" id="CHEBI:57925"/>
        <dbReference type="ChEBI" id="CHEBI:90779"/>
        <dbReference type="EC" id="2.5.1.18"/>
    </reaction>
</comment>
<protein>
    <recommendedName>
        <fullName evidence="2">glutathione transferase</fullName>
        <ecNumber evidence="2">2.5.1.18</ecNumber>
    </recommendedName>
</protein>
<dbReference type="FunFam" id="1.20.1050.10:FF:000030">
    <property type="entry name" value="Glutathione S-transferase S1"/>
    <property type="match status" value="1"/>
</dbReference>
<keyword evidence="3" id="KW-0808">Transferase</keyword>
<dbReference type="GO" id="GO:0004364">
    <property type="term" value="F:glutathione transferase activity"/>
    <property type="evidence" value="ECO:0007669"/>
    <property type="project" value="UniProtKB-EC"/>
</dbReference>
<dbReference type="PROSITE" id="PS50405">
    <property type="entry name" value="GST_CTER"/>
    <property type="match status" value="1"/>
</dbReference>
<proteinExistence type="inferred from homology"/>
<dbReference type="CDD" id="cd03039">
    <property type="entry name" value="GST_N_Sigma_like"/>
    <property type="match status" value="1"/>
</dbReference>
<comment type="similarity">
    <text evidence="4">Belongs to the GST superfamily. Sigma family.</text>
</comment>
<dbReference type="Pfam" id="PF02798">
    <property type="entry name" value="GST_N"/>
    <property type="match status" value="1"/>
</dbReference>
<dbReference type="InterPro" id="IPR040079">
    <property type="entry name" value="Glutathione_S-Trfase"/>
</dbReference>
<dbReference type="InterPro" id="IPR050213">
    <property type="entry name" value="GST_superfamily"/>
</dbReference>
<evidence type="ECO:0000256" key="5">
    <source>
        <dbReference type="ARBA" id="ARBA00047960"/>
    </source>
</evidence>
<dbReference type="AlphaFoldDB" id="A0A9N9S7G0"/>
<evidence type="ECO:0000313" key="8">
    <source>
        <dbReference type="EMBL" id="CAG9812049.1"/>
    </source>
</evidence>
<evidence type="ECO:0000259" key="7">
    <source>
        <dbReference type="PROSITE" id="PS50405"/>
    </source>
</evidence>
<evidence type="ECO:0000256" key="1">
    <source>
        <dbReference type="ARBA" id="ARBA00011738"/>
    </source>
</evidence>
<dbReference type="GO" id="GO:0006749">
    <property type="term" value="P:glutathione metabolic process"/>
    <property type="evidence" value="ECO:0007669"/>
    <property type="project" value="TreeGrafter"/>
</dbReference>
<accession>A0A9N9S7G0</accession>
<name>A0A9N9S7G0_9DIPT</name>
<dbReference type="EC" id="2.5.1.18" evidence="2"/>
<evidence type="ECO:0000256" key="4">
    <source>
        <dbReference type="ARBA" id="ARBA00038317"/>
    </source>
</evidence>
<dbReference type="Pfam" id="PF14497">
    <property type="entry name" value="GST_C_3"/>
    <property type="match status" value="1"/>
</dbReference>
<dbReference type="SUPFAM" id="SSF47616">
    <property type="entry name" value="GST C-terminal domain-like"/>
    <property type="match status" value="1"/>
</dbReference>
<comment type="subunit">
    <text evidence="1">Homodimer.</text>
</comment>
<feature type="domain" description="GST N-terminal" evidence="6">
    <location>
        <begin position="1"/>
        <end position="78"/>
    </location>
</feature>
<feature type="domain" description="GST C-terminal" evidence="7">
    <location>
        <begin position="80"/>
        <end position="202"/>
    </location>
</feature>
<dbReference type="Gene3D" id="1.20.1050.130">
    <property type="match status" value="1"/>
</dbReference>
<dbReference type="InterPro" id="IPR036249">
    <property type="entry name" value="Thioredoxin-like_sf"/>
</dbReference>
<dbReference type="PANTHER" id="PTHR11571">
    <property type="entry name" value="GLUTATHIONE S-TRANSFERASE"/>
    <property type="match status" value="1"/>
</dbReference>
<dbReference type="EMBL" id="OU895880">
    <property type="protein sequence ID" value="CAG9812049.1"/>
    <property type="molecule type" value="Genomic_DNA"/>
</dbReference>
<reference evidence="8" key="1">
    <citation type="submission" date="2022-01" db="EMBL/GenBank/DDBJ databases">
        <authorList>
            <person name="King R."/>
        </authorList>
    </citation>
    <scope>NUCLEOTIDE SEQUENCE</scope>
</reference>
<dbReference type="InterPro" id="IPR036282">
    <property type="entry name" value="Glutathione-S-Trfase_C_sf"/>
</dbReference>
<evidence type="ECO:0000259" key="6">
    <source>
        <dbReference type="PROSITE" id="PS50404"/>
    </source>
</evidence>
<dbReference type="PROSITE" id="PS50404">
    <property type="entry name" value="GST_NTER"/>
    <property type="match status" value="1"/>
</dbReference>
<dbReference type="SFLD" id="SFLDG01205">
    <property type="entry name" value="AMPS.1"/>
    <property type="match status" value="1"/>
</dbReference>
<dbReference type="InterPro" id="IPR010987">
    <property type="entry name" value="Glutathione-S-Trfase_C-like"/>
</dbReference>
<reference evidence="8" key="2">
    <citation type="submission" date="2022-10" db="EMBL/GenBank/DDBJ databases">
        <authorList>
            <consortium name="ENA_rothamsted_submissions"/>
            <consortium name="culmorum"/>
            <person name="King R."/>
        </authorList>
    </citation>
    <scope>NUCLEOTIDE SEQUENCE</scope>
</reference>
<dbReference type="Proteomes" id="UP001153620">
    <property type="component" value="Chromosome 4"/>
</dbReference>
<dbReference type="PANTHER" id="PTHR11571:SF224">
    <property type="entry name" value="HEMATOPOIETIC PROSTAGLANDIN D SYNTHASE"/>
    <property type="match status" value="1"/>
</dbReference>
<dbReference type="SFLD" id="SFLDG00363">
    <property type="entry name" value="AMPS_(cytGST):_Alpha-__Mu-__Pi"/>
    <property type="match status" value="1"/>
</dbReference>